<comment type="catalytic activity">
    <reaction evidence="8 11">
        <text>2 5-aminolevulinate = porphobilinogen + 2 H2O + H(+)</text>
        <dbReference type="Rhea" id="RHEA:24064"/>
        <dbReference type="ChEBI" id="CHEBI:15377"/>
        <dbReference type="ChEBI" id="CHEBI:15378"/>
        <dbReference type="ChEBI" id="CHEBI:58126"/>
        <dbReference type="ChEBI" id="CHEBI:356416"/>
        <dbReference type="EC" id="4.2.1.24"/>
    </reaction>
</comment>
<evidence type="ECO:0000313" key="13">
    <source>
        <dbReference type="EMBL" id="ONI59672.1"/>
    </source>
</evidence>
<evidence type="ECO:0000256" key="4">
    <source>
        <dbReference type="ARBA" id="ARBA00020771"/>
    </source>
</evidence>
<dbReference type="Pfam" id="PF00490">
    <property type="entry name" value="ALAD"/>
    <property type="match status" value="1"/>
</dbReference>
<dbReference type="SUPFAM" id="SSF51569">
    <property type="entry name" value="Aldolase"/>
    <property type="match status" value="1"/>
</dbReference>
<evidence type="ECO:0000256" key="5">
    <source>
        <dbReference type="ARBA" id="ARBA00023133"/>
    </source>
</evidence>
<feature type="active site" description="Schiff-base intermediate with substrate" evidence="9">
    <location>
        <position position="204"/>
    </location>
</feature>
<dbReference type="CDD" id="cd04823">
    <property type="entry name" value="ALAD_PBGS_aspartate_rich"/>
    <property type="match status" value="1"/>
</dbReference>
<comment type="similarity">
    <text evidence="2 12">Belongs to the ALAD family.</text>
</comment>
<dbReference type="SMART" id="SM01004">
    <property type="entry name" value="ALAD"/>
    <property type="match status" value="1"/>
</dbReference>
<dbReference type="RefSeq" id="WP_076969514.1">
    <property type="nucleotide sequence ID" value="NZ_LVWB01000011.1"/>
</dbReference>
<dbReference type="EC" id="4.2.1.24" evidence="3 11"/>
<evidence type="ECO:0000256" key="2">
    <source>
        <dbReference type="ARBA" id="ARBA00008055"/>
    </source>
</evidence>
<evidence type="ECO:0000256" key="1">
    <source>
        <dbReference type="ARBA" id="ARBA00004694"/>
    </source>
</evidence>
<dbReference type="NCBIfam" id="NF006762">
    <property type="entry name" value="PRK09283.1"/>
    <property type="match status" value="1"/>
</dbReference>
<comment type="pathway">
    <text evidence="1">Porphyrin-containing compound metabolism; protoporphyrin-IX biosynthesis; coproporphyrinogen-III from 5-aminolevulinate: step 1/4.</text>
</comment>
<keyword evidence="10" id="KW-0460">Magnesium</keyword>
<comment type="subunit">
    <text evidence="11">Homooctamer.</text>
</comment>
<dbReference type="PANTHER" id="PTHR11458:SF0">
    <property type="entry name" value="DELTA-AMINOLEVULINIC ACID DEHYDRATASE"/>
    <property type="match status" value="1"/>
</dbReference>
<dbReference type="PANTHER" id="PTHR11458">
    <property type="entry name" value="DELTA-AMINOLEVULINIC ACID DEHYDRATASE"/>
    <property type="match status" value="1"/>
</dbReference>
<comment type="caution">
    <text evidence="13">The sequence shown here is derived from an EMBL/GenBank/DDBJ whole genome shotgun (WGS) entry which is preliminary data.</text>
</comment>
<dbReference type="GO" id="GO:0008270">
    <property type="term" value="F:zinc ion binding"/>
    <property type="evidence" value="ECO:0007669"/>
    <property type="project" value="TreeGrafter"/>
</dbReference>
<dbReference type="UniPathway" id="UPA00251">
    <property type="reaction ID" value="UER00318"/>
</dbReference>
<dbReference type="GO" id="GO:0005829">
    <property type="term" value="C:cytosol"/>
    <property type="evidence" value="ECO:0007669"/>
    <property type="project" value="TreeGrafter"/>
</dbReference>
<evidence type="ECO:0000256" key="3">
    <source>
        <dbReference type="ARBA" id="ARBA00012053"/>
    </source>
</evidence>
<evidence type="ECO:0000256" key="11">
    <source>
        <dbReference type="RuleBase" id="RU000515"/>
    </source>
</evidence>
<reference evidence="13 14" key="1">
    <citation type="journal article" date="2017" name="PLoS ONE">
        <title>Genomic sequence of 'Candidatus Liberibacter solanacearum' haplotype C and its comparison with haplotype A and B genomes.</title>
        <authorList>
            <person name="Wang J."/>
            <person name="Haapalainen M."/>
            <person name="Schott T."/>
            <person name="Thompson S.M."/>
            <person name="Smith G.R."/>
            <person name="Nissinen A.I."/>
            <person name="Pirhonen M."/>
        </authorList>
    </citation>
    <scope>NUCLEOTIDE SEQUENCE [LARGE SCALE GENOMIC DNA]</scope>
    <source>
        <strain evidence="13 14">FIN111</strain>
    </source>
</reference>
<evidence type="ECO:0000256" key="9">
    <source>
        <dbReference type="PIRSR" id="PIRSR001415-1"/>
    </source>
</evidence>
<dbReference type="GO" id="GO:0006782">
    <property type="term" value="P:protoporphyrinogen IX biosynthetic process"/>
    <property type="evidence" value="ECO:0007669"/>
    <property type="project" value="UniProtKB-UniPathway"/>
</dbReference>
<evidence type="ECO:0000256" key="10">
    <source>
        <dbReference type="PIRSR" id="PIRSR001415-5"/>
    </source>
</evidence>
<evidence type="ECO:0000256" key="7">
    <source>
        <dbReference type="ARBA" id="ARBA00023244"/>
    </source>
</evidence>
<dbReference type="OrthoDB" id="9805001at2"/>
<proteinExistence type="inferred from homology"/>
<dbReference type="Proteomes" id="UP000189542">
    <property type="component" value="Unassembled WGS sequence"/>
</dbReference>
<evidence type="ECO:0000256" key="6">
    <source>
        <dbReference type="ARBA" id="ARBA00023239"/>
    </source>
</evidence>
<dbReference type="InterPro" id="IPR001731">
    <property type="entry name" value="ALAD"/>
</dbReference>
<dbReference type="InterPro" id="IPR030656">
    <property type="entry name" value="ALAD_AS"/>
</dbReference>
<protein>
    <recommendedName>
        <fullName evidence="4 11">Delta-aminolevulinic acid dehydratase</fullName>
        <ecNumber evidence="3 11">4.2.1.24</ecNumber>
    </recommendedName>
</protein>
<evidence type="ECO:0000256" key="8">
    <source>
        <dbReference type="ARBA" id="ARBA00047651"/>
    </source>
</evidence>
<keyword evidence="7 11" id="KW-0627">Porphyrin biosynthesis</keyword>
<accession>A0A1V2N7U1</accession>
<evidence type="ECO:0000256" key="12">
    <source>
        <dbReference type="RuleBase" id="RU004161"/>
    </source>
</evidence>
<dbReference type="EMBL" id="LVWB01000011">
    <property type="protein sequence ID" value="ONI59672.1"/>
    <property type="molecule type" value="Genomic_DNA"/>
</dbReference>
<gene>
    <name evidence="13" type="ORF">AYO25_03485</name>
</gene>
<dbReference type="PIRSF" id="PIRSF001415">
    <property type="entry name" value="Porphbilin_synth"/>
    <property type="match status" value="1"/>
</dbReference>
<keyword evidence="6 11" id="KW-0456">Lyase</keyword>
<dbReference type="Gene3D" id="3.20.20.70">
    <property type="entry name" value="Aldolase class I"/>
    <property type="match status" value="1"/>
</dbReference>
<feature type="active site" description="Schiff-base intermediate with substrate" evidence="9">
    <location>
        <position position="258"/>
    </location>
</feature>
<dbReference type="InterPro" id="IPR013785">
    <property type="entry name" value="Aldolase_TIM"/>
</dbReference>
<dbReference type="PRINTS" id="PR00144">
    <property type="entry name" value="DALDHYDRTASE"/>
</dbReference>
<dbReference type="GO" id="GO:0004655">
    <property type="term" value="F:porphobilinogen synthase activity"/>
    <property type="evidence" value="ECO:0007669"/>
    <property type="project" value="UniProtKB-EC"/>
</dbReference>
<dbReference type="AlphaFoldDB" id="A0A1V2N7U1"/>
<sequence>MPNTMSHSICCHKRMRRNRKAIWIRELVREHQLSVNDLIFPVFLTSGKNIIEPIDSMPGISRMSIDMAVEKIKQAADLGIPAIAIFPNIPIDLRDNTGSHIIDPHNLINEGIHAIKKNIPDIGVITDVALDPFTTHGHDGILRNGQIVNDETVEIISQAAVIQADAGADIIAPSEMMDGRVREIRKRLDDKGHINVGIMPYAVKFNSSFYGPYRDAISTRGLLKEDKKTYYLDPANAQEAIREASMDIQEGADMLLIKPGLPYLDICFRIKEKFGLPTFAYQVSGEYAMIKAASIQGWIDQNDAMMESLLSFKRAGCDGIFTYFAMEAAHILNHS</sequence>
<feature type="binding site" evidence="10">
    <location>
        <position position="243"/>
    </location>
    <ligand>
        <name>Mg(2+)</name>
        <dbReference type="ChEBI" id="CHEBI:18420"/>
    </ligand>
</feature>
<evidence type="ECO:0000313" key="14">
    <source>
        <dbReference type="Proteomes" id="UP000189542"/>
    </source>
</evidence>
<dbReference type="FunFam" id="3.20.20.70:FF:000019">
    <property type="entry name" value="Delta-aminolevulinic acid dehydratase"/>
    <property type="match status" value="1"/>
</dbReference>
<dbReference type="PROSITE" id="PS00169">
    <property type="entry name" value="D_ALA_DEHYDRATASE"/>
    <property type="match status" value="1"/>
</dbReference>
<keyword evidence="5" id="KW-0350">Heme biosynthesis</keyword>
<keyword evidence="10" id="KW-0479">Metal-binding</keyword>
<name>A0A1V2N7U1_9HYPH</name>
<organism evidence="13 14">
    <name type="scientific">Candidatus Liberibacter solanacearum</name>
    <dbReference type="NCBI Taxonomy" id="556287"/>
    <lineage>
        <taxon>Bacteria</taxon>
        <taxon>Pseudomonadati</taxon>
        <taxon>Pseudomonadota</taxon>
        <taxon>Alphaproteobacteria</taxon>
        <taxon>Hyphomicrobiales</taxon>
        <taxon>Rhizobiaceae</taxon>
        <taxon>Liberibacter</taxon>
    </lineage>
</organism>